<dbReference type="InterPro" id="IPR001412">
    <property type="entry name" value="aa-tRNA-synth_I_CS"/>
</dbReference>
<evidence type="ECO:0000256" key="6">
    <source>
        <dbReference type="ARBA" id="ARBA00022598"/>
    </source>
</evidence>
<comment type="catalytic activity">
    <reaction evidence="12">
        <text>tRNA(Met) + L-methionine + ATP = L-methionyl-tRNA(Met) + AMP + diphosphate</text>
        <dbReference type="Rhea" id="RHEA:13481"/>
        <dbReference type="Rhea" id="RHEA-COMP:9667"/>
        <dbReference type="Rhea" id="RHEA-COMP:9698"/>
        <dbReference type="ChEBI" id="CHEBI:30616"/>
        <dbReference type="ChEBI" id="CHEBI:33019"/>
        <dbReference type="ChEBI" id="CHEBI:57844"/>
        <dbReference type="ChEBI" id="CHEBI:78442"/>
        <dbReference type="ChEBI" id="CHEBI:78530"/>
        <dbReference type="ChEBI" id="CHEBI:456215"/>
        <dbReference type="EC" id="6.1.1.10"/>
    </reaction>
</comment>
<dbReference type="InterPro" id="IPR041598">
    <property type="entry name" value="MARS_N"/>
</dbReference>
<dbReference type="NCBIfam" id="TIGR00398">
    <property type="entry name" value="metG"/>
    <property type="match status" value="1"/>
</dbReference>
<dbReference type="Proteomes" id="UP000314980">
    <property type="component" value="Unassembled WGS sequence"/>
</dbReference>
<accession>A0A4W6EBN9</accession>
<evidence type="ECO:0000256" key="8">
    <source>
        <dbReference type="ARBA" id="ARBA00022840"/>
    </source>
</evidence>
<dbReference type="FunFam" id="1.10.287.10:FF:000020">
    <property type="entry name" value="Methionine--tRNA ligase, cytoplasmic"/>
    <property type="match status" value="1"/>
</dbReference>
<dbReference type="InterPro" id="IPR009068">
    <property type="entry name" value="uS15_NS1_RNA-bd_sf"/>
</dbReference>
<keyword evidence="17" id="KW-1185">Reference proteome</keyword>
<reference evidence="16" key="3">
    <citation type="submission" date="2025-09" db="UniProtKB">
        <authorList>
            <consortium name="Ensembl"/>
        </authorList>
    </citation>
    <scope>IDENTIFICATION</scope>
</reference>
<dbReference type="Pfam" id="PF00458">
    <property type="entry name" value="WHEP-TRS"/>
    <property type="match status" value="1"/>
</dbReference>
<dbReference type="PANTHER" id="PTHR45765:SF1">
    <property type="entry name" value="METHIONINE--TRNA LIGASE, CYTOPLASMIC"/>
    <property type="match status" value="1"/>
</dbReference>
<dbReference type="SUPFAM" id="SSF47323">
    <property type="entry name" value="Anticodon-binding domain of a subclass of class I aminoacyl-tRNA synthetases"/>
    <property type="match status" value="1"/>
</dbReference>
<evidence type="ECO:0000256" key="5">
    <source>
        <dbReference type="ARBA" id="ARBA00022490"/>
    </source>
</evidence>
<gene>
    <name evidence="16" type="primary">MARS1</name>
</gene>
<reference evidence="17" key="1">
    <citation type="submission" date="2015-09" db="EMBL/GenBank/DDBJ databases">
        <authorList>
            <person name="Sai Rama Sridatta P."/>
        </authorList>
    </citation>
    <scope>NUCLEOTIDE SEQUENCE [LARGE SCALE GENOMIC DNA]</scope>
</reference>
<proteinExistence type="inferred from homology"/>
<reference evidence="16" key="2">
    <citation type="submission" date="2025-08" db="UniProtKB">
        <authorList>
            <consortium name="Ensembl"/>
        </authorList>
    </citation>
    <scope>IDENTIFICATION</scope>
</reference>
<dbReference type="GO" id="GO:0017101">
    <property type="term" value="C:aminoacyl-tRNA synthetase multienzyme complex"/>
    <property type="evidence" value="ECO:0007669"/>
    <property type="project" value="TreeGrafter"/>
</dbReference>
<dbReference type="AlphaFoldDB" id="A0A4W6EBN9"/>
<dbReference type="Gene3D" id="3.40.30.10">
    <property type="entry name" value="Glutaredoxin"/>
    <property type="match status" value="1"/>
</dbReference>
<dbReference type="GO" id="GO:0005524">
    <property type="term" value="F:ATP binding"/>
    <property type="evidence" value="ECO:0007669"/>
    <property type="project" value="UniProtKB-KW"/>
</dbReference>
<dbReference type="InterPro" id="IPR014758">
    <property type="entry name" value="Met-tRNA_synth"/>
</dbReference>
<evidence type="ECO:0000256" key="10">
    <source>
        <dbReference type="ARBA" id="ARBA00023146"/>
    </source>
</evidence>
<dbReference type="FunFam" id="2.20.28.20:FF:000001">
    <property type="entry name" value="Methionine--tRNA ligase"/>
    <property type="match status" value="1"/>
</dbReference>
<comment type="similarity">
    <text evidence="2 13">Belongs to the class-I aminoacyl-tRNA synthetase family.</text>
</comment>
<dbReference type="Gene3D" id="1.10.730.10">
    <property type="entry name" value="Isoleucyl-tRNA Synthetase, Domain 1"/>
    <property type="match status" value="1"/>
</dbReference>
<evidence type="ECO:0000313" key="16">
    <source>
        <dbReference type="Ensembl" id="ENSLCAP00010036157.1"/>
    </source>
</evidence>
<dbReference type="CDD" id="cd00939">
    <property type="entry name" value="MetRS_RNA"/>
    <property type="match status" value="1"/>
</dbReference>
<dbReference type="SUPFAM" id="SSF57770">
    <property type="entry name" value="Methionyl-tRNA synthetase (MetRS), Zn-domain"/>
    <property type="match status" value="1"/>
</dbReference>
<dbReference type="Pfam" id="PF18485">
    <property type="entry name" value="GST_N_5"/>
    <property type="match status" value="1"/>
</dbReference>
<dbReference type="InterPro" id="IPR033911">
    <property type="entry name" value="MetRS_core"/>
</dbReference>
<dbReference type="NCBIfam" id="NF001100">
    <property type="entry name" value="PRK00133.1"/>
    <property type="match status" value="1"/>
</dbReference>
<evidence type="ECO:0000256" key="2">
    <source>
        <dbReference type="ARBA" id="ARBA00005594"/>
    </source>
</evidence>
<dbReference type="SUPFAM" id="SSF52374">
    <property type="entry name" value="Nucleotidylyl transferase"/>
    <property type="match status" value="1"/>
</dbReference>
<dbReference type="GO" id="GO:0006431">
    <property type="term" value="P:methionyl-tRNA aminoacylation"/>
    <property type="evidence" value="ECO:0007669"/>
    <property type="project" value="InterPro"/>
</dbReference>
<feature type="domain" description="WHEP-TRS" evidence="15">
    <location>
        <begin position="855"/>
        <end position="911"/>
    </location>
</feature>
<name>A0A4W6EBN9_LATCA</name>
<evidence type="ECO:0000256" key="14">
    <source>
        <dbReference type="SAM" id="MobiDB-lite"/>
    </source>
</evidence>
<dbReference type="PRINTS" id="PR01041">
    <property type="entry name" value="TRNASYNTHMET"/>
</dbReference>
<dbReference type="InterPro" id="IPR014729">
    <property type="entry name" value="Rossmann-like_a/b/a_fold"/>
</dbReference>
<dbReference type="InterPro" id="IPR009080">
    <property type="entry name" value="tRNAsynth_Ia_anticodon-bd"/>
</dbReference>
<dbReference type="InterPro" id="IPR000738">
    <property type="entry name" value="WHEP-TRS_dom"/>
</dbReference>
<evidence type="ECO:0000256" key="1">
    <source>
        <dbReference type="ARBA" id="ARBA00004496"/>
    </source>
</evidence>
<dbReference type="STRING" id="8187.ENSLCAP00010036157"/>
<dbReference type="GO" id="GO:0004825">
    <property type="term" value="F:methionine-tRNA ligase activity"/>
    <property type="evidence" value="ECO:0007669"/>
    <property type="project" value="UniProtKB-EC"/>
</dbReference>
<dbReference type="FunFam" id="3.40.50.620:FF:000640">
    <property type="entry name" value="Uncharacterized protein"/>
    <property type="match status" value="1"/>
</dbReference>
<dbReference type="Gene3D" id="1.10.287.10">
    <property type="entry name" value="S15/NS1, RNA-binding"/>
    <property type="match status" value="1"/>
</dbReference>
<evidence type="ECO:0000259" key="15">
    <source>
        <dbReference type="PROSITE" id="PS51185"/>
    </source>
</evidence>
<keyword evidence="6 13" id="KW-0436">Ligase</keyword>
<dbReference type="Ensembl" id="ENSLCAT00010037006.1">
    <property type="protein sequence ID" value="ENSLCAP00010036157.1"/>
    <property type="gene ID" value="ENSLCAG00010016732.1"/>
</dbReference>
<evidence type="ECO:0000256" key="9">
    <source>
        <dbReference type="ARBA" id="ARBA00022917"/>
    </source>
</evidence>
<evidence type="ECO:0000256" key="4">
    <source>
        <dbReference type="ARBA" id="ARBA00018335"/>
    </source>
</evidence>
<dbReference type="InterPro" id="IPR023458">
    <property type="entry name" value="Met-tRNA_ligase_1"/>
</dbReference>
<dbReference type="Pfam" id="PF19303">
    <property type="entry name" value="Anticodon_3"/>
    <property type="match status" value="1"/>
</dbReference>
<dbReference type="InterPro" id="IPR041872">
    <property type="entry name" value="Anticodon_Met"/>
</dbReference>
<dbReference type="InterPro" id="IPR029038">
    <property type="entry name" value="MetRS_Zn"/>
</dbReference>
<keyword evidence="9 13" id="KW-0648">Protein biosynthesis</keyword>
<keyword evidence="10 13" id="KW-0030">Aminoacyl-tRNA synthetase</keyword>
<dbReference type="PANTHER" id="PTHR45765">
    <property type="entry name" value="METHIONINE--TRNA LIGASE"/>
    <property type="match status" value="1"/>
</dbReference>
<evidence type="ECO:0000256" key="13">
    <source>
        <dbReference type="RuleBase" id="RU363039"/>
    </source>
</evidence>
<keyword evidence="7 13" id="KW-0547">Nucleotide-binding</keyword>
<sequence length="915" mass="103158">MFFSRNNKANLKLPNLVQLVQKLAHVHNNLVCCCAFHSDLFKQTNDHLFFSETVVPFLSRPALPALLLPSGLHLFSSNAICQSDFFKPNAIRSIVINRCFVLFVQPALLEALHMAVLQGKGSEVSKVLQGPLNYLDQSLSKGNMPYLTGVQYQNLLFSCCILYFPSVKSWFDRVAAMHSCQSAAQKVLQGKGLQGMKSYMQRQPAPRSSHCRDTQPCNSNPAEGERAVSEEEMEAAVLTWSKDLNAGPLAADRQHPILPQEGKRNILVTSALPYVNNVPHLGNIIGCVLSADVFSRYGRLRGWNLLFVCGTDEYGTATENKAREEGLTPQQICDKYHAVHSSIYKWFQIDFDFFGRTTTEKQTEIAQNIFWRLHEHGFLVEDTVEQLRCENCQRFLADRFVEGTCPHCSYPEARGDQCDKCGRLINAVELREPQCKVCRQTPVIRSSKHLFLDLPKLENQLEQWLEKSTSTGDWTVNAKQITRSWLRDGLKPRCITRDLQWGTPVPHPDFKEKVFYVWFDAPIGYLSITANYTDKWEKWWKNPQQVELYNFMAKDNVPFHSVVFPCSLLGAQDNYTLVSHLVATEYLNYEDTKFSKSRGVGVFGDMAKDTGIPSDVWRFYLLYVRPEGQDSAFSWADMALKNNSELLNNLGNFINRAGMFVTKFFEGCVPAMELQQEDKKLLAVVGWELQQYIQLMDKVKIRDALKHILNISRHGNQYIQVNEPWKKIKGGDTERQRAGTVTGVSVNIACLLSVMLFPYMPSVSHTIRDQLNAPQSCINTMLQGSGSFVCTLRAGHRIGTVSPLFQKLEVDQIEALKKRFGGQQLRALPALSLPLCQLLLLLLEVAAVNGVDPEKAKQLAQAVAEQGDKVRALKAQKAEKAVITAEVAKLLDLKKQLAAAEGKSPEPAPQKSKKK</sequence>
<dbReference type="InterPro" id="IPR015413">
    <property type="entry name" value="Methionyl/Leucyl_tRNA_Synth"/>
</dbReference>
<dbReference type="GO" id="GO:0005829">
    <property type="term" value="C:cytosol"/>
    <property type="evidence" value="ECO:0007669"/>
    <property type="project" value="TreeGrafter"/>
</dbReference>
<comment type="subcellular location">
    <subcellularLocation>
        <location evidence="1">Cytoplasm</location>
    </subcellularLocation>
</comment>
<evidence type="ECO:0000256" key="12">
    <source>
        <dbReference type="ARBA" id="ARBA00047364"/>
    </source>
</evidence>
<dbReference type="Gene3D" id="2.20.28.20">
    <property type="entry name" value="Methionyl-tRNA synthetase, Zn-domain"/>
    <property type="match status" value="1"/>
</dbReference>
<dbReference type="CDD" id="cd07957">
    <property type="entry name" value="Anticodon_Ia_Met"/>
    <property type="match status" value="1"/>
</dbReference>
<evidence type="ECO:0000256" key="11">
    <source>
        <dbReference type="ARBA" id="ARBA00030904"/>
    </source>
</evidence>
<dbReference type="InParanoid" id="A0A4W6EBN9"/>
<dbReference type="CDD" id="cd00814">
    <property type="entry name" value="MetRS_core"/>
    <property type="match status" value="1"/>
</dbReference>
<dbReference type="Gene3D" id="1.20.1050.10">
    <property type="match status" value="1"/>
</dbReference>
<dbReference type="EC" id="6.1.1.10" evidence="3"/>
<evidence type="ECO:0000313" key="17">
    <source>
        <dbReference type="Proteomes" id="UP000314980"/>
    </source>
</evidence>
<dbReference type="PROSITE" id="PS00178">
    <property type="entry name" value="AA_TRNA_LIGASE_I"/>
    <property type="match status" value="1"/>
</dbReference>
<dbReference type="Pfam" id="PF09334">
    <property type="entry name" value="tRNA-synt_1g"/>
    <property type="match status" value="1"/>
</dbReference>
<organism evidence="16 17">
    <name type="scientific">Lates calcarifer</name>
    <name type="common">Barramundi</name>
    <name type="synonym">Holocentrus calcarifer</name>
    <dbReference type="NCBI Taxonomy" id="8187"/>
    <lineage>
        <taxon>Eukaryota</taxon>
        <taxon>Metazoa</taxon>
        <taxon>Chordata</taxon>
        <taxon>Craniata</taxon>
        <taxon>Vertebrata</taxon>
        <taxon>Euteleostomi</taxon>
        <taxon>Actinopterygii</taxon>
        <taxon>Neopterygii</taxon>
        <taxon>Teleostei</taxon>
        <taxon>Neoteleostei</taxon>
        <taxon>Acanthomorphata</taxon>
        <taxon>Carangaria</taxon>
        <taxon>Carangaria incertae sedis</taxon>
        <taxon>Centropomidae</taxon>
        <taxon>Lates</taxon>
    </lineage>
</organism>
<dbReference type="SUPFAM" id="SSF47060">
    <property type="entry name" value="S15/NS1 RNA-binding domain"/>
    <property type="match status" value="1"/>
</dbReference>
<feature type="region of interest" description="Disordered" evidence="14">
    <location>
        <begin position="204"/>
        <end position="225"/>
    </location>
</feature>
<keyword evidence="8 13" id="KW-0067">ATP-binding</keyword>
<evidence type="ECO:0000256" key="3">
    <source>
        <dbReference type="ARBA" id="ARBA00012838"/>
    </source>
</evidence>
<keyword evidence="5" id="KW-0963">Cytoplasm</keyword>
<dbReference type="FunFam" id="1.10.730.10:FF:000010">
    <property type="entry name" value="methionine--tRNA ligase, cytoplasmic"/>
    <property type="match status" value="1"/>
</dbReference>
<dbReference type="PROSITE" id="PS51185">
    <property type="entry name" value="WHEP_TRS_2"/>
    <property type="match status" value="1"/>
</dbReference>
<protein>
    <recommendedName>
        <fullName evidence="4">Methionine--tRNA ligase, cytoplasmic</fullName>
        <ecNumber evidence="3">6.1.1.10</ecNumber>
    </recommendedName>
    <alternativeName>
        <fullName evidence="11">Methionyl-tRNA synthetase</fullName>
    </alternativeName>
</protein>
<dbReference type="HAMAP" id="MF_00098">
    <property type="entry name" value="Met_tRNA_synth_type1"/>
    <property type="match status" value="1"/>
</dbReference>
<dbReference type="SMART" id="SM00991">
    <property type="entry name" value="WHEP-TRS"/>
    <property type="match status" value="1"/>
</dbReference>
<dbReference type="Gene3D" id="3.40.50.620">
    <property type="entry name" value="HUPs"/>
    <property type="match status" value="1"/>
</dbReference>
<evidence type="ECO:0000256" key="7">
    <source>
        <dbReference type="ARBA" id="ARBA00022741"/>
    </source>
</evidence>
<dbReference type="GeneTree" id="ENSGT00550000075017"/>